<protein>
    <submittedName>
        <fullName evidence="2">Uncharacterized protein</fullName>
    </submittedName>
</protein>
<feature type="transmembrane region" description="Helical" evidence="1">
    <location>
        <begin position="171"/>
        <end position="194"/>
    </location>
</feature>
<accession>A0A1M7YXB2</accession>
<keyword evidence="3" id="KW-1185">Reference proteome</keyword>
<keyword evidence="1" id="KW-0472">Membrane</keyword>
<feature type="transmembrane region" description="Helical" evidence="1">
    <location>
        <begin position="206"/>
        <end position="225"/>
    </location>
</feature>
<proteinExistence type="predicted"/>
<dbReference type="STRING" id="1117707.VQ7734_02932"/>
<evidence type="ECO:0000313" key="3">
    <source>
        <dbReference type="Proteomes" id="UP000184600"/>
    </source>
</evidence>
<dbReference type="AlphaFoldDB" id="A0A1M7YXB2"/>
<evidence type="ECO:0000256" key="1">
    <source>
        <dbReference type="SAM" id="Phobius"/>
    </source>
</evidence>
<keyword evidence="1" id="KW-0812">Transmembrane</keyword>
<dbReference type="EMBL" id="FRFG01000034">
    <property type="protein sequence ID" value="SHO57163.1"/>
    <property type="molecule type" value="Genomic_DNA"/>
</dbReference>
<evidence type="ECO:0000313" key="2">
    <source>
        <dbReference type="EMBL" id="SHO57163.1"/>
    </source>
</evidence>
<feature type="transmembrane region" description="Helical" evidence="1">
    <location>
        <begin position="82"/>
        <end position="102"/>
    </location>
</feature>
<keyword evidence="1" id="KW-1133">Transmembrane helix</keyword>
<feature type="transmembrane region" description="Helical" evidence="1">
    <location>
        <begin position="143"/>
        <end position="165"/>
    </location>
</feature>
<feature type="transmembrane region" description="Helical" evidence="1">
    <location>
        <begin position="46"/>
        <end position="70"/>
    </location>
</feature>
<reference evidence="3" key="1">
    <citation type="submission" date="2016-12" db="EMBL/GenBank/DDBJ databases">
        <authorList>
            <person name="Rodrigo-Torres L."/>
            <person name="Arahal R.D."/>
            <person name="Lucena T."/>
        </authorList>
    </citation>
    <scope>NUCLEOTIDE SEQUENCE [LARGE SCALE GENOMIC DNA]</scope>
</reference>
<gene>
    <name evidence="2" type="ORF">VQ7734_02932</name>
</gene>
<name>A0A1M7YXB2_9VIBR</name>
<feature type="transmembrane region" description="Helical" evidence="1">
    <location>
        <begin position="108"/>
        <end position="131"/>
    </location>
</feature>
<organism evidence="2 3">
    <name type="scientific">Vibrio quintilis</name>
    <dbReference type="NCBI Taxonomy" id="1117707"/>
    <lineage>
        <taxon>Bacteria</taxon>
        <taxon>Pseudomonadati</taxon>
        <taxon>Pseudomonadota</taxon>
        <taxon>Gammaproteobacteria</taxon>
        <taxon>Vibrionales</taxon>
        <taxon>Vibrionaceae</taxon>
        <taxon>Vibrio</taxon>
    </lineage>
</organism>
<sequence>MMLSAFISALIPMLAGAQLILTLVLMKGEICPGQRGRIHRLLPVLALMWASAATEQPLALLVTAFIAWFYSQVKTGKTRDSGPLPVLWLADVAALVLVIMAIMKMPDWVGGSVICISTVLLGAIGAHLLLVMAKSRLQAFHKLLPAVGVLAAMLTTICIVPFAYGLSDEQLALMTPSVLTHFTLLIVALLLWCWHLFSSATVNKMLLSLSCVLLISSMTGFNALYQQHQLDQPDADCSGQHDCVIQRPDSH</sequence>
<dbReference type="Proteomes" id="UP000184600">
    <property type="component" value="Unassembled WGS sequence"/>
</dbReference>